<dbReference type="FunFam" id="2.130.10.10:FF:000157">
    <property type="entry name" value="WD repeat domain 3"/>
    <property type="match status" value="1"/>
</dbReference>
<feature type="domain" description="Small-subunit processome Utp12" evidence="8">
    <location>
        <begin position="817"/>
        <end position="920"/>
    </location>
</feature>
<dbReference type="OMA" id="MNIPLTC"/>
<evidence type="ECO:0000256" key="6">
    <source>
        <dbReference type="PROSITE-ProRule" id="PRU00221"/>
    </source>
</evidence>
<dbReference type="FunFam" id="2.130.10.10:FF:000178">
    <property type="entry name" value="WD repeat domain 3"/>
    <property type="match status" value="1"/>
</dbReference>
<dbReference type="InterPro" id="IPR007148">
    <property type="entry name" value="SSU_processome_Utp12"/>
</dbReference>
<feature type="region of interest" description="Disordered" evidence="7">
    <location>
        <begin position="338"/>
        <end position="359"/>
    </location>
</feature>
<evidence type="ECO:0000256" key="3">
    <source>
        <dbReference type="ARBA" id="ARBA00022737"/>
    </source>
</evidence>
<dbReference type="Gene3D" id="2.130.10.10">
    <property type="entry name" value="YVTN repeat-like/Quinoprotein amine dehydrogenase"/>
    <property type="match status" value="4"/>
</dbReference>
<dbReference type="Pfam" id="PF25172">
    <property type="entry name" value="Beta-prop_WDR3_2nd"/>
    <property type="match status" value="1"/>
</dbReference>
<dbReference type="SUPFAM" id="SSF50978">
    <property type="entry name" value="WD40 repeat-like"/>
    <property type="match status" value="2"/>
</dbReference>
<keyword evidence="3" id="KW-0677">Repeat</keyword>
<evidence type="ECO:0000313" key="10">
    <source>
        <dbReference type="Proteomes" id="UP000054350"/>
    </source>
</evidence>
<sequence>MVKAYLRYVPGRTFGVVASTGANLVADVTGRLAIAPALQDVIVWDCKKAEPVTTWRDDENKAEVTCIARTRQGNHFAVGYNDGSIRVWTMRSSTTPQVIFRGHKGAVTALAFDPAGTTLASGSADTEIVLWDIVGEAGKARLKGHKDQITSLVFVPSGAALQQRAESLDVDRKHDRQLHRHLADLPPAHLLSASKDTTVKAWDLATNACVETVVTHRSEVWAMAVTHMWQDPPEMLTLVSAGEEIKVHKVNAVHLDQILSTTTTVTTDAQPPSSSADGDVAMLDEPTRAITFHGDLKKVSSQRAVSLRFSACHRYLVAACVDTQVQVFKVLSPDEASSKLARRRKRRREKGAAATADGAAAEDVVLTPADEISAVFVALAGAKVRSLDVCPPPPGAPTVVGKGKKGPQFHFMASLANNSIETFAVSDEAVQKQHAVEMPGHRGDIRAVTLSQDDELAASAGTNLVKVWNVRTGTCIRSMESGYSLSVAFVPGGKYLLVGTKSGQLQIFSIATSSLVETIDAHEGAIWSIYLTPDKTGFVTGSADKQVKFWDFALIKEEGNRLTAIHTRTLKLSDEVLSVVISPNQQLLAVSLLDATVKVFHYDSLKFSLSLYGHKLPVLCMDISSDNTLIVTGSADKNLKVWGLDFGDCHRSLFAHSDSIMAVKFVWGTHYVFSCSKDRSIKYWDMDKFENITTLQGHLSEVWALAVAKHGSFILSGSHDRSLRVWEKTDEQLFLVEEREREMDEAADETLLEAANDAADGADDVAQATAESLKAGERILEALELAKDERERIAEHKLSGEPFTPNIILQAMNMPDPETYVLSTIEKIRSADLEAALLVIPFSWIPLLLELANHWAEREWNLAVTCRVLFFLLKVHHHQITASRALRPSLVNLQAHVHKALERQRDVIGRNMAAFRYLKREKELLSTTTF</sequence>
<dbReference type="GO" id="GO:0034388">
    <property type="term" value="C:Pwp2p-containing subcomplex of 90S preribosome"/>
    <property type="evidence" value="ECO:0007669"/>
    <property type="project" value="TreeGrafter"/>
</dbReference>
<dbReference type="Proteomes" id="UP000054350">
    <property type="component" value="Unassembled WGS sequence"/>
</dbReference>
<feature type="repeat" description="WD" evidence="6">
    <location>
        <begin position="190"/>
        <end position="212"/>
    </location>
</feature>
<dbReference type="Pfam" id="PF04003">
    <property type="entry name" value="Utp12"/>
    <property type="match status" value="1"/>
</dbReference>
<feature type="repeat" description="WD" evidence="6">
    <location>
        <begin position="653"/>
        <end position="694"/>
    </location>
</feature>
<dbReference type="AlphaFoldDB" id="A0A0L0S381"/>
<protein>
    <recommendedName>
        <fullName evidence="8">Small-subunit processome Utp12 domain-containing protein</fullName>
    </recommendedName>
</protein>
<keyword evidence="10" id="KW-1185">Reference proteome</keyword>
<dbReference type="GO" id="GO:0030490">
    <property type="term" value="P:maturation of SSU-rRNA"/>
    <property type="evidence" value="ECO:0007669"/>
    <property type="project" value="TreeGrafter"/>
</dbReference>
<evidence type="ECO:0000256" key="4">
    <source>
        <dbReference type="ARBA" id="ARBA00023242"/>
    </source>
</evidence>
<dbReference type="PROSITE" id="PS00678">
    <property type="entry name" value="WD_REPEATS_1"/>
    <property type="match status" value="1"/>
</dbReference>
<dbReference type="PROSITE" id="PS50082">
    <property type="entry name" value="WD_REPEATS_2"/>
    <property type="match status" value="8"/>
</dbReference>
<evidence type="ECO:0000256" key="1">
    <source>
        <dbReference type="ARBA" id="ARBA00004604"/>
    </source>
</evidence>
<dbReference type="PANTHER" id="PTHR19853:SF0">
    <property type="entry name" value="WD REPEAT-CONTAINING PROTEIN 3"/>
    <property type="match status" value="1"/>
</dbReference>
<keyword evidence="4" id="KW-0539">Nucleus</keyword>
<feature type="repeat" description="WD" evidence="6">
    <location>
        <begin position="695"/>
        <end position="727"/>
    </location>
</feature>
<proteinExistence type="inferred from homology"/>
<keyword evidence="2 6" id="KW-0853">WD repeat</keyword>
<dbReference type="SMART" id="SM00320">
    <property type="entry name" value="WD40"/>
    <property type="match status" value="12"/>
</dbReference>
<dbReference type="InterPro" id="IPR020472">
    <property type="entry name" value="WD40_PAC1"/>
</dbReference>
<dbReference type="VEuPathDB" id="FungiDB:AMAG_02646"/>
<dbReference type="InterPro" id="IPR015943">
    <property type="entry name" value="WD40/YVTN_repeat-like_dom_sf"/>
</dbReference>
<evidence type="ECO:0000256" key="5">
    <source>
        <dbReference type="ARBA" id="ARBA00038229"/>
    </source>
</evidence>
<comment type="similarity">
    <text evidence="5">Belongs to the WD repeat WDR3/UTP12 family.</text>
</comment>
<dbReference type="Pfam" id="PF25173">
    <property type="entry name" value="Beta-prop_WDR3_1st"/>
    <property type="match status" value="1"/>
</dbReference>
<dbReference type="PROSITE" id="PS50294">
    <property type="entry name" value="WD_REPEATS_REGION"/>
    <property type="match status" value="5"/>
</dbReference>
<dbReference type="EMBL" id="GG745331">
    <property type="protein sequence ID" value="KNE56876.1"/>
    <property type="molecule type" value="Genomic_DNA"/>
</dbReference>
<evidence type="ECO:0000256" key="7">
    <source>
        <dbReference type="SAM" id="MobiDB-lite"/>
    </source>
</evidence>
<reference evidence="9 10" key="1">
    <citation type="submission" date="2009-11" db="EMBL/GenBank/DDBJ databases">
        <title>Annotation of Allomyces macrogynus ATCC 38327.</title>
        <authorList>
            <consortium name="The Broad Institute Genome Sequencing Platform"/>
            <person name="Russ C."/>
            <person name="Cuomo C."/>
            <person name="Burger G."/>
            <person name="Gray M.W."/>
            <person name="Holland P.W.H."/>
            <person name="King N."/>
            <person name="Lang F.B.F."/>
            <person name="Roger A.J."/>
            <person name="Ruiz-Trillo I."/>
            <person name="Young S.K."/>
            <person name="Zeng Q."/>
            <person name="Gargeya S."/>
            <person name="Fitzgerald M."/>
            <person name="Haas B."/>
            <person name="Abouelleil A."/>
            <person name="Alvarado L."/>
            <person name="Arachchi H.M."/>
            <person name="Berlin A."/>
            <person name="Chapman S.B."/>
            <person name="Gearin G."/>
            <person name="Goldberg J."/>
            <person name="Griggs A."/>
            <person name="Gujja S."/>
            <person name="Hansen M."/>
            <person name="Heiman D."/>
            <person name="Howarth C."/>
            <person name="Larimer J."/>
            <person name="Lui A."/>
            <person name="MacDonald P.J.P."/>
            <person name="McCowen C."/>
            <person name="Montmayeur A."/>
            <person name="Murphy C."/>
            <person name="Neiman D."/>
            <person name="Pearson M."/>
            <person name="Priest M."/>
            <person name="Roberts A."/>
            <person name="Saif S."/>
            <person name="Shea T."/>
            <person name="Sisk P."/>
            <person name="Stolte C."/>
            <person name="Sykes S."/>
            <person name="Wortman J."/>
            <person name="Nusbaum C."/>
            <person name="Birren B."/>
        </authorList>
    </citation>
    <scope>NUCLEOTIDE SEQUENCE [LARGE SCALE GENOMIC DNA]</scope>
    <source>
        <strain evidence="9 10">ATCC 38327</strain>
    </source>
</reference>
<dbReference type="OrthoDB" id="407922at2759"/>
<feature type="repeat" description="WD" evidence="6">
    <location>
        <begin position="438"/>
        <end position="478"/>
    </location>
</feature>
<dbReference type="GO" id="GO:0030515">
    <property type="term" value="F:snoRNA binding"/>
    <property type="evidence" value="ECO:0007669"/>
    <property type="project" value="TreeGrafter"/>
</dbReference>
<accession>A0A0L0S381</accession>
<organism evidence="9 10">
    <name type="scientific">Allomyces macrogynus (strain ATCC 38327)</name>
    <name type="common">Allomyces javanicus var. macrogynus</name>
    <dbReference type="NCBI Taxonomy" id="578462"/>
    <lineage>
        <taxon>Eukaryota</taxon>
        <taxon>Fungi</taxon>
        <taxon>Fungi incertae sedis</taxon>
        <taxon>Blastocladiomycota</taxon>
        <taxon>Blastocladiomycetes</taxon>
        <taxon>Blastocladiales</taxon>
        <taxon>Blastocladiaceae</taxon>
        <taxon>Allomyces</taxon>
    </lineage>
</organism>
<feature type="repeat" description="WD" evidence="6">
    <location>
        <begin position="611"/>
        <end position="652"/>
    </location>
</feature>
<evidence type="ECO:0000313" key="9">
    <source>
        <dbReference type="EMBL" id="KNE56876.1"/>
    </source>
</evidence>
<comment type="subcellular location">
    <subcellularLocation>
        <location evidence="1">Nucleus</location>
        <location evidence="1">Nucleolus</location>
    </subcellularLocation>
</comment>
<dbReference type="PANTHER" id="PTHR19853">
    <property type="entry name" value="WD REPEAT CONTAINING PROTEIN 3 WDR3"/>
    <property type="match status" value="1"/>
</dbReference>
<dbReference type="InterPro" id="IPR001680">
    <property type="entry name" value="WD40_rpt"/>
</dbReference>
<dbReference type="InterPro" id="IPR051570">
    <property type="entry name" value="TBC1_cilium_biogenesis"/>
</dbReference>
<name>A0A0L0S381_ALLM3</name>
<feature type="repeat" description="WD" evidence="6">
    <location>
        <begin position="57"/>
        <end position="98"/>
    </location>
</feature>
<dbReference type="eggNOG" id="KOG0306">
    <property type="taxonomic scope" value="Eukaryota"/>
</dbReference>
<evidence type="ECO:0000259" key="8">
    <source>
        <dbReference type="Pfam" id="PF04003"/>
    </source>
</evidence>
<feature type="repeat" description="WD" evidence="6">
    <location>
        <begin position="100"/>
        <end position="133"/>
    </location>
</feature>
<feature type="compositionally biased region" description="Basic residues" evidence="7">
    <location>
        <begin position="340"/>
        <end position="349"/>
    </location>
</feature>
<dbReference type="CDD" id="cd00200">
    <property type="entry name" value="WD40"/>
    <property type="match status" value="1"/>
</dbReference>
<evidence type="ECO:0000256" key="2">
    <source>
        <dbReference type="ARBA" id="ARBA00022574"/>
    </source>
</evidence>
<dbReference type="InterPro" id="IPR019775">
    <property type="entry name" value="WD40_repeat_CS"/>
</dbReference>
<dbReference type="GO" id="GO:0032040">
    <property type="term" value="C:small-subunit processome"/>
    <property type="evidence" value="ECO:0007669"/>
    <property type="project" value="TreeGrafter"/>
</dbReference>
<dbReference type="PRINTS" id="PR00320">
    <property type="entry name" value="GPROTEINBRPT"/>
</dbReference>
<gene>
    <name evidence="9" type="ORF">AMAG_02646</name>
</gene>
<dbReference type="STRING" id="578462.A0A0L0S381"/>
<reference evidence="10" key="2">
    <citation type="submission" date="2009-11" db="EMBL/GenBank/DDBJ databases">
        <title>The Genome Sequence of Allomyces macrogynus strain ATCC 38327.</title>
        <authorList>
            <consortium name="The Broad Institute Genome Sequencing Platform"/>
            <person name="Russ C."/>
            <person name="Cuomo C."/>
            <person name="Shea T."/>
            <person name="Young S.K."/>
            <person name="Zeng Q."/>
            <person name="Koehrsen M."/>
            <person name="Haas B."/>
            <person name="Borodovsky M."/>
            <person name="Guigo R."/>
            <person name="Alvarado L."/>
            <person name="Berlin A."/>
            <person name="Borenstein D."/>
            <person name="Chen Z."/>
            <person name="Engels R."/>
            <person name="Freedman E."/>
            <person name="Gellesch M."/>
            <person name="Goldberg J."/>
            <person name="Griggs A."/>
            <person name="Gujja S."/>
            <person name="Heiman D."/>
            <person name="Hepburn T."/>
            <person name="Howarth C."/>
            <person name="Jen D."/>
            <person name="Larson L."/>
            <person name="Lewis B."/>
            <person name="Mehta T."/>
            <person name="Park D."/>
            <person name="Pearson M."/>
            <person name="Roberts A."/>
            <person name="Saif S."/>
            <person name="Shenoy N."/>
            <person name="Sisk P."/>
            <person name="Stolte C."/>
            <person name="Sykes S."/>
            <person name="Walk T."/>
            <person name="White J."/>
            <person name="Yandava C."/>
            <person name="Burger G."/>
            <person name="Gray M.W."/>
            <person name="Holland P.W.H."/>
            <person name="King N."/>
            <person name="Lang F.B.F."/>
            <person name="Roger A.J."/>
            <person name="Ruiz-Trillo I."/>
            <person name="Lander E."/>
            <person name="Nusbaum C."/>
        </authorList>
    </citation>
    <scope>NUCLEOTIDE SEQUENCE [LARGE SCALE GENOMIC DNA]</scope>
    <source>
        <strain evidence="10">ATCC 38327</strain>
    </source>
</reference>
<dbReference type="InterPro" id="IPR036322">
    <property type="entry name" value="WD40_repeat_dom_sf"/>
</dbReference>
<feature type="repeat" description="WD" evidence="6">
    <location>
        <begin position="519"/>
        <end position="551"/>
    </location>
</feature>